<dbReference type="AlphaFoldDB" id="K2N901"/>
<evidence type="ECO:0000259" key="1">
    <source>
        <dbReference type="Pfam" id="PF22262"/>
    </source>
</evidence>
<name>K2N901_9HYPH</name>
<dbReference type="PATRIC" id="fig|1231190.3.peg.869"/>
<proteinExistence type="predicted"/>
<sequence length="137" mass="14628">MNRYSFWQSALLDYVEENKARPFAWGAFDCALFAAGAVAAMTGEDIASGYRGRYTSLAGGLRLLKRDGFASHADLAAAHLPEIHPSQAQVGDIAAVPAHDAGLFALGIVQGERIILLREEGGLGSADFFEAARAFRV</sequence>
<keyword evidence="3" id="KW-1185">Reference proteome</keyword>
<dbReference type="STRING" id="721133.SAMN05216176_101484"/>
<dbReference type="RefSeq" id="WP_009756107.1">
    <property type="nucleotide sequence ID" value="NZ_AMSI01000002.1"/>
</dbReference>
<dbReference type="EMBL" id="AMSI01000002">
    <property type="protein sequence ID" value="EKF43973.1"/>
    <property type="molecule type" value="Genomic_DNA"/>
</dbReference>
<dbReference type="OrthoDB" id="6586924at2"/>
<accession>K2N901</accession>
<reference evidence="2 3" key="1">
    <citation type="journal article" date="2012" name="J. Bacteriol.">
        <title>Genome Sequence of Nitratireductor indicus Type Strain C115.</title>
        <authorList>
            <person name="Lai Q."/>
            <person name="Li G."/>
            <person name="Yu Z."/>
            <person name="Shao Z."/>
        </authorList>
    </citation>
    <scope>NUCLEOTIDE SEQUENCE [LARGE SCALE GENOMIC DNA]</scope>
    <source>
        <strain evidence="2 3">C115</strain>
    </source>
</reference>
<evidence type="ECO:0000313" key="2">
    <source>
        <dbReference type="EMBL" id="EKF43973.1"/>
    </source>
</evidence>
<organism evidence="2 3">
    <name type="scientific">Nitratireductor indicus C115</name>
    <dbReference type="NCBI Taxonomy" id="1231190"/>
    <lineage>
        <taxon>Bacteria</taxon>
        <taxon>Pseudomonadati</taxon>
        <taxon>Pseudomonadota</taxon>
        <taxon>Alphaproteobacteria</taxon>
        <taxon>Hyphomicrobiales</taxon>
        <taxon>Phyllobacteriaceae</taxon>
        <taxon>Nitratireductor</taxon>
    </lineage>
</organism>
<gene>
    <name evidence="2" type="ORF">NA8A_04155</name>
</gene>
<dbReference type="InterPro" id="IPR053802">
    <property type="entry name" value="DUF6950"/>
</dbReference>
<evidence type="ECO:0000313" key="3">
    <source>
        <dbReference type="Proteomes" id="UP000007374"/>
    </source>
</evidence>
<protein>
    <recommendedName>
        <fullName evidence="1">DUF6950 domain-containing protein</fullName>
    </recommendedName>
</protein>
<dbReference type="Pfam" id="PF22262">
    <property type="entry name" value="DUF6950"/>
    <property type="match status" value="1"/>
</dbReference>
<dbReference type="Proteomes" id="UP000007374">
    <property type="component" value="Unassembled WGS sequence"/>
</dbReference>
<dbReference type="eggNOG" id="ENOG5032Y13">
    <property type="taxonomic scope" value="Bacteria"/>
</dbReference>
<feature type="domain" description="DUF6950" evidence="1">
    <location>
        <begin position="3"/>
        <end position="137"/>
    </location>
</feature>
<comment type="caution">
    <text evidence="2">The sequence shown here is derived from an EMBL/GenBank/DDBJ whole genome shotgun (WGS) entry which is preliminary data.</text>
</comment>